<keyword evidence="6" id="KW-0813">Transport</keyword>
<dbReference type="PANTHER" id="PTHR47985:SF31">
    <property type="entry name" value="SERINE_THREONINE-PROTEIN KINASE PBL26-RELATED"/>
    <property type="match status" value="1"/>
</dbReference>
<feature type="compositionally biased region" description="Polar residues" evidence="20">
    <location>
        <begin position="842"/>
        <end position="860"/>
    </location>
</feature>
<evidence type="ECO:0000256" key="3">
    <source>
        <dbReference type="ARBA" id="ARBA00007863"/>
    </source>
</evidence>
<feature type="transmembrane region" description="Helical" evidence="21">
    <location>
        <begin position="470"/>
        <end position="491"/>
    </location>
</feature>
<evidence type="ECO:0000256" key="8">
    <source>
        <dbReference type="ARBA" id="ARBA00022527"/>
    </source>
</evidence>
<evidence type="ECO:0000256" key="21">
    <source>
        <dbReference type="SAM" id="Phobius"/>
    </source>
</evidence>
<evidence type="ECO:0000256" key="10">
    <source>
        <dbReference type="ARBA" id="ARBA00022679"/>
    </source>
</evidence>
<evidence type="ECO:0000256" key="13">
    <source>
        <dbReference type="ARBA" id="ARBA00022777"/>
    </source>
</evidence>
<feature type="transmembrane region" description="Helical" evidence="21">
    <location>
        <begin position="811"/>
        <end position="829"/>
    </location>
</feature>
<dbReference type="FunFam" id="3.30.200.20:FF:000186">
    <property type="entry name" value="Serine/threonine-protein kinase PBS1"/>
    <property type="match status" value="1"/>
</dbReference>
<dbReference type="Proteomes" id="UP000467840">
    <property type="component" value="Chromosome 13"/>
</dbReference>
<evidence type="ECO:0000256" key="6">
    <source>
        <dbReference type="ARBA" id="ARBA00022448"/>
    </source>
</evidence>
<dbReference type="GO" id="GO:0004674">
    <property type="term" value="F:protein serine/threonine kinase activity"/>
    <property type="evidence" value="ECO:0007669"/>
    <property type="project" value="UniProtKB-KW"/>
</dbReference>
<keyword evidence="25" id="KW-1185">Reference proteome</keyword>
<comment type="similarity">
    <text evidence="3">Belongs to the SLC35F solute transporter family.</text>
</comment>
<keyword evidence="12" id="KW-0547">Nucleotide-binding</keyword>
<evidence type="ECO:0000256" key="17">
    <source>
        <dbReference type="ARBA" id="ARBA00023288"/>
    </source>
</evidence>
<dbReference type="Pfam" id="PF06027">
    <property type="entry name" value="SLC35F"/>
    <property type="match status" value="1"/>
</dbReference>
<keyword evidence="14" id="KW-0067">ATP-binding</keyword>
<dbReference type="Pfam" id="PF23473">
    <property type="entry name" value="LysM3_LYK4_5"/>
    <property type="match status" value="1"/>
</dbReference>
<evidence type="ECO:0000256" key="15">
    <source>
        <dbReference type="ARBA" id="ARBA00022989"/>
    </source>
</evidence>
<feature type="transmembrane region" description="Helical" evidence="21">
    <location>
        <begin position="774"/>
        <end position="799"/>
    </location>
</feature>
<dbReference type="EMBL" id="JAAGAX010000014">
    <property type="protein sequence ID" value="KAF2292604.1"/>
    <property type="molecule type" value="Genomic_DNA"/>
</dbReference>
<dbReference type="Gene3D" id="1.10.510.10">
    <property type="entry name" value="Transferase(Phosphotransferase) domain 1"/>
    <property type="match status" value="1"/>
</dbReference>
<dbReference type="InterPro" id="IPR000719">
    <property type="entry name" value="Prot_kinase_dom"/>
</dbReference>
<gene>
    <name evidence="24" type="ORF">GH714_025945</name>
</gene>
<dbReference type="SUPFAM" id="SSF103481">
    <property type="entry name" value="Multidrug resistance efflux transporter EmrE"/>
    <property type="match status" value="1"/>
</dbReference>
<evidence type="ECO:0000256" key="2">
    <source>
        <dbReference type="ARBA" id="ARBA00004193"/>
    </source>
</evidence>
<dbReference type="SMART" id="SM00257">
    <property type="entry name" value="LysM"/>
    <property type="match status" value="1"/>
</dbReference>
<dbReference type="GO" id="GO:0005886">
    <property type="term" value="C:plasma membrane"/>
    <property type="evidence" value="ECO:0007669"/>
    <property type="project" value="UniProtKB-SubCell"/>
</dbReference>
<evidence type="ECO:0000256" key="7">
    <source>
        <dbReference type="ARBA" id="ARBA00022475"/>
    </source>
</evidence>
<dbReference type="PANTHER" id="PTHR47985">
    <property type="entry name" value="OS07G0668900 PROTEIN"/>
    <property type="match status" value="1"/>
</dbReference>
<evidence type="ECO:0000259" key="23">
    <source>
        <dbReference type="PROSITE" id="PS51782"/>
    </source>
</evidence>
<dbReference type="InterPro" id="IPR056563">
    <property type="entry name" value="LysM3_LYK4_5"/>
</dbReference>
<dbReference type="InterPro" id="IPR018392">
    <property type="entry name" value="LysM"/>
</dbReference>
<dbReference type="Gene3D" id="3.10.350.10">
    <property type="entry name" value="LysM domain"/>
    <property type="match status" value="1"/>
</dbReference>
<dbReference type="Pfam" id="PF00069">
    <property type="entry name" value="Pkinase"/>
    <property type="match status" value="1"/>
</dbReference>
<feature type="transmembrane region" description="Helical" evidence="21">
    <location>
        <begin position="623"/>
        <end position="641"/>
    </location>
</feature>
<keyword evidence="16 21" id="KW-0472">Membrane</keyword>
<feature type="transmembrane region" description="Helical" evidence="21">
    <location>
        <begin position="593"/>
        <end position="611"/>
    </location>
</feature>
<dbReference type="CDD" id="cd00118">
    <property type="entry name" value="LysM"/>
    <property type="match status" value="1"/>
</dbReference>
<sequence>MEATHNNNSKEGGNNNITAQTFTFRELATATKNFRQECLIGEGGFERVYKGKLGKTNQVVAVKQLDRNGLQGNREFLVEVLMLSLLHHQNLINLIGYCADGDQRLLVYEYMASGSLEDHLLLELPPEQKPLDWFTRMKIALGAAKGLEYLHNKANPPVIYRNLKPSKILLDEEFNAKLSDFGLAKLGPTGDRKHISARVMGTYGYCAPEYQRTGQLSVKSDVYSFGVVLLELITGRRAIDITKPTEEQNLVAWAQPVFKDPNGYPELADPLLRGEFPVRALNQAVAVAAMCLQEEAGVRPLMSDVVRALSFPGGVPEAGAVTHDSGVGTELMVPLRCACPSQNQTENGVISLLMYMVTWGDSITSIANDFGADVESILTANRLPQNGVIFPITPILVPLKSESCKVNPGGKFFCHCPNGYLADGAEGLNCRPDSKKFPVKLVTVLGLIYIVAVATIWIAASFVVQSVVDAGVSPFLVTYICNSLFVIYIPLVEIGRYLEDSYGSLFFWRNKKSSPLQELGDSEEVVLLGESDMGAKVDGLNPSVPLEEGESSHHGDGVGSPVEFTSYSIERILPLEEANKGVDAKGRWTRTRVAKVSLLICPFWFLAQLTFNLSLKYTTVTSNTILSTASSLFTFLVSLAFLGEKFTWVKLVSVLLCMAGTIIVSLGDSKTGLSAIASNPLLGDFLALISAGLYSVYITLIRLKLPDDDDDGKSGQASMAQFLGFLGLFNLFIFLPIPLILDFTMLEPFNMITWKQFGLIIGKGLLDNVLSDYLWAKAVLLTTTTVATAGLTIQVPLAAIIDSLTGNAPRFMDYLGAIAVMIGFAGINIPSDTCSQSIEASVESENQTLNSTHQDQSPSPQGAVGIS</sequence>
<name>A0A6A6KVK5_HEVBR</name>
<feature type="transmembrane region" description="Helical" evidence="21">
    <location>
        <begin position="722"/>
        <end position="741"/>
    </location>
</feature>
<feature type="transmembrane region" description="Helical" evidence="21">
    <location>
        <begin position="648"/>
        <end position="666"/>
    </location>
</feature>
<dbReference type="GO" id="GO:0005524">
    <property type="term" value="F:ATP binding"/>
    <property type="evidence" value="ECO:0007669"/>
    <property type="project" value="UniProtKB-KW"/>
</dbReference>
<evidence type="ECO:0000256" key="20">
    <source>
        <dbReference type="SAM" id="MobiDB-lite"/>
    </source>
</evidence>
<evidence type="ECO:0000259" key="22">
    <source>
        <dbReference type="PROSITE" id="PS50011"/>
    </source>
</evidence>
<keyword evidence="8" id="KW-0723">Serine/threonine-protein kinase</keyword>
<keyword evidence="15 21" id="KW-1133">Transmembrane helix</keyword>
<dbReference type="PROSITE" id="PS51782">
    <property type="entry name" value="LYSM"/>
    <property type="match status" value="1"/>
</dbReference>
<keyword evidence="17" id="KW-0449">Lipoprotein</keyword>
<feature type="region of interest" description="Disordered" evidence="20">
    <location>
        <begin position="842"/>
        <end position="867"/>
    </location>
</feature>
<comment type="subcellular location">
    <subcellularLocation>
        <location evidence="2">Cell membrane</location>
        <topology evidence="2">Lipid-anchor</topology>
    </subcellularLocation>
    <subcellularLocation>
        <location evidence="1">Membrane</location>
        <topology evidence="1">Multi-pass membrane protein</topology>
    </subcellularLocation>
</comment>
<comment type="similarity">
    <text evidence="4">Belongs to the protein kinase superfamily. Ser/Thr protein kinase family.</text>
</comment>
<feature type="transmembrane region" description="Helical" evidence="21">
    <location>
        <begin position="441"/>
        <end position="464"/>
    </location>
</feature>
<evidence type="ECO:0000313" key="24">
    <source>
        <dbReference type="EMBL" id="KAF2292604.1"/>
    </source>
</evidence>
<feature type="transmembrane region" description="Helical" evidence="21">
    <location>
        <begin position="681"/>
        <end position="701"/>
    </location>
</feature>
<keyword evidence="11 21" id="KW-0812">Transmembrane</keyword>
<dbReference type="SUPFAM" id="SSF56112">
    <property type="entry name" value="Protein kinase-like (PK-like)"/>
    <property type="match status" value="1"/>
</dbReference>
<keyword evidence="10" id="KW-0808">Transferase</keyword>
<evidence type="ECO:0000313" key="25">
    <source>
        <dbReference type="Proteomes" id="UP000467840"/>
    </source>
</evidence>
<evidence type="ECO:0000256" key="19">
    <source>
        <dbReference type="ARBA" id="ARBA00048679"/>
    </source>
</evidence>
<dbReference type="InterPro" id="IPR036779">
    <property type="entry name" value="LysM_dom_sf"/>
</dbReference>
<dbReference type="InterPro" id="IPR037185">
    <property type="entry name" value="EmrE-like"/>
</dbReference>
<dbReference type="InterPro" id="IPR011009">
    <property type="entry name" value="Kinase-like_dom_sf"/>
</dbReference>
<evidence type="ECO:0000256" key="9">
    <source>
        <dbReference type="ARBA" id="ARBA00022553"/>
    </source>
</evidence>
<evidence type="ECO:0000256" key="14">
    <source>
        <dbReference type="ARBA" id="ARBA00022840"/>
    </source>
</evidence>
<accession>A0A6A6KVK5</accession>
<dbReference type="AlphaFoldDB" id="A0A6A6KVK5"/>
<dbReference type="GO" id="GO:0022857">
    <property type="term" value="F:transmembrane transporter activity"/>
    <property type="evidence" value="ECO:0007669"/>
    <property type="project" value="InterPro"/>
</dbReference>
<evidence type="ECO:0000256" key="4">
    <source>
        <dbReference type="ARBA" id="ARBA00008684"/>
    </source>
</evidence>
<dbReference type="InterPro" id="IPR009262">
    <property type="entry name" value="SLC35_F1/F2/F6"/>
</dbReference>
<dbReference type="EC" id="2.7.11.1" evidence="5"/>
<evidence type="ECO:0000256" key="5">
    <source>
        <dbReference type="ARBA" id="ARBA00012513"/>
    </source>
</evidence>
<protein>
    <recommendedName>
        <fullName evidence="5">non-specific serine/threonine protein kinase</fullName>
        <ecNumber evidence="5">2.7.11.1</ecNumber>
    </recommendedName>
</protein>
<dbReference type="Gene3D" id="3.30.200.20">
    <property type="entry name" value="Phosphorylase Kinase, domain 1"/>
    <property type="match status" value="1"/>
</dbReference>
<evidence type="ECO:0000256" key="18">
    <source>
        <dbReference type="ARBA" id="ARBA00047899"/>
    </source>
</evidence>
<dbReference type="CDD" id="cd14066">
    <property type="entry name" value="STKc_IRAK"/>
    <property type="match status" value="1"/>
</dbReference>
<comment type="caution">
    <text evidence="24">The sequence shown here is derived from an EMBL/GenBank/DDBJ whole genome shotgun (WGS) entry which is preliminary data.</text>
</comment>
<proteinExistence type="inferred from homology"/>
<dbReference type="SUPFAM" id="SSF54106">
    <property type="entry name" value="LysM domain"/>
    <property type="match status" value="1"/>
</dbReference>
<organism evidence="24 25">
    <name type="scientific">Hevea brasiliensis</name>
    <name type="common">Para rubber tree</name>
    <name type="synonym">Siphonia brasiliensis</name>
    <dbReference type="NCBI Taxonomy" id="3981"/>
    <lineage>
        <taxon>Eukaryota</taxon>
        <taxon>Viridiplantae</taxon>
        <taxon>Streptophyta</taxon>
        <taxon>Embryophyta</taxon>
        <taxon>Tracheophyta</taxon>
        <taxon>Spermatophyta</taxon>
        <taxon>Magnoliopsida</taxon>
        <taxon>eudicotyledons</taxon>
        <taxon>Gunneridae</taxon>
        <taxon>Pentapetalae</taxon>
        <taxon>rosids</taxon>
        <taxon>fabids</taxon>
        <taxon>Malpighiales</taxon>
        <taxon>Euphorbiaceae</taxon>
        <taxon>Crotonoideae</taxon>
        <taxon>Micrandreae</taxon>
        <taxon>Hevea</taxon>
    </lineage>
</organism>
<keyword evidence="13" id="KW-0418">Kinase</keyword>
<dbReference type="PROSITE" id="PS50011">
    <property type="entry name" value="PROTEIN_KINASE_DOM"/>
    <property type="match status" value="1"/>
</dbReference>
<evidence type="ECO:0000256" key="12">
    <source>
        <dbReference type="ARBA" id="ARBA00022741"/>
    </source>
</evidence>
<dbReference type="Gene3D" id="1.10.3730.20">
    <property type="match status" value="1"/>
</dbReference>
<comment type="catalytic activity">
    <reaction evidence="18">
        <text>L-threonyl-[protein] + ATP = O-phospho-L-threonyl-[protein] + ADP + H(+)</text>
        <dbReference type="Rhea" id="RHEA:46608"/>
        <dbReference type="Rhea" id="RHEA-COMP:11060"/>
        <dbReference type="Rhea" id="RHEA-COMP:11605"/>
        <dbReference type="ChEBI" id="CHEBI:15378"/>
        <dbReference type="ChEBI" id="CHEBI:30013"/>
        <dbReference type="ChEBI" id="CHEBI:30616"/>
        <dbReference type="ChEBI" id="CHEBI:61977"/>
        <dbReference type="ChEBI" id="CHEBI:456216"/>
        <dbReference type="EC" id="2.7.11.1"/>
    </reaction>
</comment>
<reference evidence="24 25" key="1">
    <citation type="journal article" date="2020" name="Mol. Plant">
        <title>The Chromosome-Based Rubber Tree Genome Provides New Insights into Spurge Genome Evolution and Rubber Biosynthesis.</title>
        <authorList>
            <person name="Liu J."/>
            <person name="Shi C."/>
            <person name="Shi C.C."/>
            <person name="Li W."/>
            <person name="Zhang Q.J."/>
            <person name="Zhang Y."/>
            <person name="Li K."/>
            <person name="Lu H.F."/>
            <person name="Shi C."/>
            <person name="Zhu S.T."/>
            <person name="Xiao Z.Y."/>
            <person name="Nan H."/>
            <person name="Yue Y."/>
            <person name="Zhu X.G."/>
            <person name="Wu Y."/>
            <person name="Hong X.N."/>
            <person name="Fan G.Y."/>
            <person name="Tong Y."/>
            <person name="Zhang D."/>
            <person name="Mao C.L."/>
            <person name="Liu Y.L."/>
            <person name="Hao S.J."/>
            <person name="Liu W.Q."/>
            <person name="Lv M.Q."/>
            <person name="Zhang H.B."/>
            <person name="Liu Y."/>
            <person name="Hu-Tang G.R."/>
            <person name="Wang J.P."/>
            <person name="Wang J.H."/>
            <person name="Sun Y.H."/>
            <person name="Ni S.B."/>
            <person name="Chen W.B."/>
            <person name="Zhang X.C."/>
            <person name="Jiao Y.N."/>
            <person name="Eichler E.E."/>
            <person name="Li G.H."/>
            <person name="Liu X."/>
            <person name="Gao L.Z."/>
        </authorList>
    </citation>
    <scope>NUCLEOTIDE SEQUENCE [LARGE SCALE GENOMIC DNA]</scope>
    <source>
        <strain evidence="25">cv. GT1</strain>
        <tissue evidence="24">Leaf</tissue>
    </source>
</reference>
<feature type="domain" description="LysM" evidence="23">
    <location>
        <begin position="353"/>
        <end position="397"/>
    </location>
</feature>
<evidence type="ECO:0000256" key="16">
    <source>
        <dbReference type="ARBA" id="ARBA00023136"/>
    </source>
</evidence>
<feature type="domain" description="Protein kinase" evidence="22">
    <location>
        <begin position="34"/>
        <end position="311"/>
    </location>
</feature>
<evidence type="ECO:0000256" key="11">
    <source>
        <dbReference type="ARBA" id="ARBA00022692"/>
    </source>
</evidence>
<keyword evidence="9" id="KW-0597">Phosphoprotein</keyword>
<keyword evidence="7" id="KW-1003">Cell membrane</keyword>
<comment type="catalytic activity">
    <reaction evidence="19">
        <text>L-seryl-[protein] + ATP = O-phospho-L-seryl-[protein] + ADP + H(+)</text>
        <dbReference type="Rhea" id="RHEA:17989"/>
        <dbReference type="Rhea" id="RHEA-COMP:9863"/>
        <dbReference type="Rhea" id="RHEA-COMP:11604"/>
        <dbReference type="ChEBI" id="CHEBI:15378"/>
        <dbReference type="ChEBI" id="CHEBI:29999"/>
        <dbReference type="ChEBI" id="CHEBI:30616"/>
        <dbReference type="ChEBI" id="CHEBI:83421"/>
        <dbReference type="ChEBI" id="CHEBI:456216"/>
        <dbReference type="EC" id="2.7.11.1"/>
    </reaction>
</comment>
<dbReference type="FunFam" id="1.10.510.10:FF:000032">
    <property type="entry name" value="Serine/threonine-protein kinase PBS1"/>
    <property type="match status" value="1"/>
</dbReference>
<evidence type="ECO:0000256" key="1">
    <source>
        <dbReference type="ARBA" id="ARBA00004141"/>
    </source>
</evidence>